<evidence type="ECO:0000256" key="4">
    <source>
        <dbReference type="ARBA" id="ARBA00022801"/>
    </source>
</evidence>
<name>A0A1G7E1H8_9RHOB</name>
<accession>A0A1G7E1H8</accession>
<protein>
    <recommendedName>
        <fullName evidence="3">cellulase</fullName>
        <ecNumber evidence="3">3.2.1.4</ecNumber>
    </recommendedName>
</protein>
<dbReference type="OrthoDB" id="9766708at2"/>
<evidence type="ECO:0000256" key="6">
    <source>
        <dbReference type="ARBA" id="ARBA00023295"/>
    </source>
</evidence>
<dbReference type="InterPro" id="IPR012341">
    <property type="entry name" value="6hp_glycosidase-like_sf"/>
</dbReference>
<evidence type="ECO:0000256" key="5">
    <source>
        <dbReference type="ARBA" id="ARBA00023001"/>
    </source>
</evidence>
<evidence type="ECO:0000256" key="2">
    <source>
        <dbReference type="ARBA" id="ARBA00009209"/>
    </source>
</evidence>
<dbReference type="PRINTS" id="PR00735">
    <property type="entry name" value="GLHYDRLASE8"/>
</dbReference>
<dbReference type="SUPFAM" id="SSF48208">
    <property type="entry name" value="Six-hairpin glycosidases"/>
    <property type="match status" value="1"/>
</dbReference>
<organism evidence="9 10">
    <name type="scientific">Salipiger thiooxidans</name>
    <dbReference type="NCBI Taxonomy" id="282683"/>
    <lineage>
        <taxon>Bacteria</taxon>
        <taxon>Pseudomonadati</taxon>
        <taxon>Pseudomonadota</taxon>
        <taxon>Alphaproteobacteria</taxon>
        <taxon>Rhodobacterales</taxon>
        <taxon>Roseobacteraceae</taxon>
        <taxon>Salipiger</taxon>
    </lineage>
</organism>
<feature type="signal peptide" evidence="8">
    <location>
        <begin position="1"/>
        <end position="26"/>
    </location>
</feature>
<keyword evidence="4" id="KW-0378">Hydrolase</keyword>
<keyword evidence="7" id="KW-0624">Polysaccharide degradation</keyword>
<comment type="catalytic activity">
    <reaction evidence="1">
        <text>Endohydrolysis of (1-&gt;4)-beta-D-glucosidic linkages in cellulose, lichenin and cereal beta-D-glucans.</text>
        <dbReference type="EC" id="3.2.1.4"/>
    </reaction>
</comment>
<evidence type="ECO:0000313" key="10">
    <source>
        <dbReference type="Proteomes" id="UP000198994"/>
    </source>
</evidence>
<feature type="chain" id="PRO_5011603020" description="cellulase" evidence="8">
    <location>
        <begin position="27"/>
        <end position="356"/>
    </location>
</feature>
<dbReference type="RefSeq" id="WP_040384612.1">
    <property type="nucleotide sequence ID" value="NZ_FNAV01000005.1"/>
</dbReference>
<keyword evidence="8" id="KW-0732">Signal</keyword>
<dbReference type="Proteomes" id="UP000198994">
    <property type="component" value="Unassembled WGS sequence"/>
</dbReference>
<dbReference type="STRING" id="282683.SAMN04488105_10563"/>
<keyword evidence="6" id="KW-0326">Glycosidase</keyword>
<proteinExistence type="inferred from homology"/>
<gene>
    <name evidence="9" type="ORF">SAMN04488105_10563</name>
</gene>
<comment type="similarity">
    <text evidence="2">Belongs to the glycosyl hydrolase 8 (cellulase D) family.</text>
</comment>
<keyword evidence="5" id="KW-0136">Cellulose degradation</keyword>
<dbReference type="InterPro" id="IPR002037">
    <property type="entry name" value="Glyco_hydro_8"/>
</dbReference>
<evidence type="ECO:0000256" key="8">
    <source>
        <dbReference type="SAM" id="SignalP"/>
    </source>
</evidence>
<dbReference type="Gene3D" id="1.50.10.10">
    <property type="match status" value="1"/>
</dbReference>
<dbReference type="EC" id="3.2.1.4" evidence="3"/>
<evidence type="ECO:0000256" key="7">
    <source>
        <dbReference type="ARBA" id="ARBA00023326"/>
    </source>
</evidence>
<keyword evidence="10" id="KW-1185">Reference proteome</keyword>
<dbReference type="GO" id="GO:0030245">
    <property type="term" value="P:cellulose catabolic process"/>
    <property type="evidence" value="ECO:0007669"/>
    <property type="project" value="UniProtKB-KW"/>
</dbReference>
<dbReference type="EMBL" id="FNAV01000005">
    <property type="protein sequence ID" value="SDE57519.1"/>
    <property type="molecule type" value="Genomic_DNA"/>
</dbReference>
<reference evidence="10" key="1">
    <citation type="submission" date="2016-10" db="EMBL/GenBank/DDBJ databases">
        <authorList>
            <person name="Varghese N."/>
            <person name="Submissions S."/>
        </authorList>
    </citation>
    <scope>NUCLEOTIDE SEQUENCE [LARGE SCALE GENOMIC DNA]</scope>
    <source>
        <strain evidence="10">DSM 10146</strain>
    </source>
</reference>
<keyword evidence="7" id="KW-0119">Carbohydrate metabolism</keyword>
<dbReference type="AlphaFoldDB" id="A0A1G7E1H8"/>
<evidence type="ECO:0000313" key="9">
    <source>
        <dbReference type="EMBL" id="SDE57519.1"/>
    </source>
</evidence>
<dbReference type="Pfam" id="PF01270">
    <property type="entry name" value="Glyco_hydro_8"/>
    <property type="match status" value="1"/>
</dbReference>
<evidence type="ECO:0000256" key="3">
    <source>
        <dbReference type="ARBA" id="ARBA00012601"/>
    </source>
</evidence>
<evidence type="ECO:0000256" key="1">
    <source>
        <dbReference type="ARBA" id="ARBA00000966"/>
    </source>
</evidence>
<dbReference type="GO" id="GO:0008810">
    <property type="term" value="F:cellulase activity"/>
    <property type="evidence" value="ECO:0007669"/>
    <property type="project" value="UniProtKB-EC"/>
</dbReference>
<sequence length="356" mass="38039">MKRRAILAGLGTLAGLSMATAPGAWALGQVDPVQLKSVWTAWRDANLDVTGRVVDQLQRNASHSEGQGYGMLLAALAGDARAFAEMENWSRINLAIRPDNLMAWRWMADQPERVPDTNNASDGDLFRAWALLKGAERFGNAEYRTRAGQITRDLVANCVTAHPGTGQPLLLPAVHGFQTPQGLIYNPSYAMPLAMTELAEAFSEPDLSAAASSGLAVAEQLAYGGVVPDWVEITASGVRSAQGFSFDAGYEAMRVPLFLVWSGHGSHLAVRRYAEAQRGAPRGEVATIISRDDGSIQTTSHNAGYAAVAALADCATQATVGSGIPPYVPSDPYYPATLHLFSMIAQMEAEPRCLPI</sequence>
<dbReference type="InterPro" id="IPR008928">
    <property type="entry name" value="6-hairpin_glycosidase_sf"/>
</dbReference>